<comment type="caution">
    <text evidence="1">The sequence shown here is derived from an EMBL/GenBank/DDBJ whole genome shotgun (WGS) entry which is preliminary data.</text>
</comment>
<sequence length="191" mass="22467">MNDTAKEERQSVWIREERDNQNLIFESMVDGAYMVSKDYKLEFMNRVLREKFGDRVGGICYETFHGRQVPCPLCKLSKVLDGKTVRWEWHSRSTDEIYDLVETPLTNADETTSKLTIFRDITERKRREAERVQEEQLRLQLLDELERSNNELKDFAYIVSHDLKAPLRAITSLAEWLAADYGEKLDEGGRE</sequence>
<gene>
    <name evidence="1" type="ORF">C4B59_05565</name>
</gene>
<reference evidence="1" key="1">
    <citation type="submission" date="2018-01" db="EMBL/GenBank/DDBJ databases">
        <authorList>
            <person name="Krukenberg V."/>
        </authorList>
    </citation>
    <scope>NUCLEOTIDE SEQUENCE</scope>
    <source>
        <strain evidence="1">E20ANME2</strain>
    </source>
</reference>
<name>A0AC61L483_9EURY</name>
<evidence type="ECO:0000313" key="2">
    <source>
        <dbReference type="Proteomes" id="UP000248329"/>
    </source>
</evidence>
<organism evidence="1 2">
    <name type="scientific">Candidatus Methanogaster sp</name>
    <dbReference type="NCBI Taxonomy" id="3386292"/>
    <lineage>
        <taxon>Archaea</taxon>
        <taxon>Methanobacteriati</taxon>
        <taxon>Methanobacteriota</taxon>
        <taxon>Stenosarchaea group</taxon>
        <taxon>Methanomicrobia</taxon>
        <taxon>Methanosarcinales</taxon>
        <taxon>ANME-2 cluster</taxon>
        <taxon>Candidatus Methanogasteraceae</taxon>
        <taxon>Candidatus Methanogaster</taxon>
    </lineage>
</organism>
<evidence type="ECO:0000313" key="1">
    <source>
        <dbReference type="EMBL" id="PXF61214.1"/>
    </source>
</evidence>
<proteinExistence type="predicted"/>
<dbReference type="EMBL" id="PQXF01000007">
    <property type="protein sequence ID" value="PXF61214.1"/>
    <property type="molecule type" value="Genomic_DNA"/>
</dbReference>
<dbReference type="Proteomes" id="UP000248329">
    <property type="component" value="Unassembled WGS sequence"/>
</dbReference>
<protein>
    <submittedName>
        <fullName evidence="1">Uncharacterized protein</fullName>
    </submittedName>
</protein>
<accession>A0AC61L483</accession>